<gene>
    <name evidence="9" type="ORF">GBAR_LOCUS10109</name>
</gene>
<dbReference type="GO" id="GO:0005667">
    <property type="term" value="C:transcription regulator complex"/>
    <property type="evidence" value="ECO:0007669"/>
    <property type="project" value="TreeGrafter"/>
</dbReference>
<dbReference type="AlphaFoldDB" id="A0AA35RRN2"/>
<keyword evidence="2" id="KW-0677">Repeat</keyword>
<evidence type="ECO:0000256" key="1">
    <source>
        <dbReference type="ARBA" id="ARBA00022723"/>
    </source>
</evidence>
<dbReference type="GO" id="GO:0000981">
    <property type="term" value="F:DNA-binding transcription factor activity, RNA polymerase II-specific"/>
    <property type="evidence" value="ECO:0007669"/>
    <property type="project" value="TreeGrafter"/>
</dbReference>
<proteinExistence type="predicted"/>
<keyword evidence="3 6" id="KW-0863">Zinc-finger</keyword>
<dbReference type="GO" id="GO:0031519">
    <property type="term" value="C:PcG protein complex"/>
    <property type="evidence" value="ECO:0007669"/>
    <property type="project" value="TreeGrafter"/>
</dbReference>
<evidence type="ECO:0000256" key="7">
    <source>
        <dbReference type="SAM" id="MobiDB-lite"/>
    </source>
</evidence>
<keyword evidence="5" id="KW-0539">Nucleus</keyword>
<evidence type="ECO:0000256" key="2">
    <source>
        <dbReference type="ARBA" id="ARBA00022737"/>
    </source>
</evidence>
<evidence type="ECO:0000259" key="8">
    <source>
        <dbReference type="PROSITE" id="PS50157"/>
    </source>
</evidence>
<dbReference type="FunFam" id="3.30.160.60:FF:000557">
    <property type="entry name" value="zinc finger and SCAN domain-containing protein 29"/>
    <property type="match status" value="1"/>
</dbReference>
<reference evidence="9" key="1">
    <citation type="submission" date="2023-03" db="EMBL/GenBank/DDBJ databases">
        <authorList>
            <person name="Steffen K."/>
            <person name="Cardenas P."/>
        </authorList>
    </citation>
    <scope>NUCLEOTIDE SEQUENCE</scope>
</reference>
<dbReference type="Proteomes" id="UP001174909">
    <property type="component" value="Unassembled WGS sequence"/>
</dbReference>
<evidence type="ECO:0000313" key="10">
    <source>
        <dbReference type="Proteomes" id="UP001174909"/>
    </source>
</evidence>
<dbReference type="PROSITE" id="PS00028">
    <property type="entry name" value="ZINC_FINGER_C2H2_1"/>
    <property type="match status" value="1"/>
</dbReference>
<feature type="domain" description="C2H2-type" evidence="8">
    <location>
        <begin position="17"/>
        <end position="44"/>
    </location>
</feature>
<dbReference type="PANTHER" id="PTHR14003:SF23">
    <property type="entry name" value="ZINC FINGER PROTEIN 143"/>
    <property type="match status" value="1"/>
</dbReference>
<evidence type="ECO:0000256" key="5">
    <source>
        <dbReference type="ARBA" id="ARBA00023242"/>
    </source>
</evidence>
<dbReference type="SMART" id="SM00355">
    <property type="entry name" value="ZnF_C2H2"/>
    <property type="match status" value="1"/>
</dbReference>
<dbReference type="EMBL" id="CASHTH010001532">
    <property type="protein sequence ID" value="CAI8016483.1"/>
    <property type="molecule type" value="Genomic_DNA"/>
</dbReference>
<feature type="region of interest" description="Disordered" evidence="7">
    <location>
        <begin position="30"/>
        <end position="52"/>
    </location>
</feature>
<dbReference type="GO" id="GO:0000785">
    <property type="term" value="C:chromatin"/>
    <property type="evidence" value="ECO:0007669"/>
    <property type="project" value="TreeGrafter"/>
</dbReference>
<dbReference type="SUPFAM" id="SSF57667">
    <property type="entry name" value="beta-beta-alpha zinc fingers"/>
    <property type="match status" value="1"/>
</dbReference>
<dbReference type="GO" id="GO:0000978">
    <property type="term" value="F:RNA polymerase II cis-regulatory region sequence-specific DNA binding"/>
    <property type="evidence" value="ECO:0007669"/>
    <property type="project" value="TreeGrafter"/>
</dbReference>
<evidence type="ECO:0000256" key="3">
    <source>
        <dbReference type="ARBA" id="ARBA00022771"/>
    </source>
</evidence>
<accession>A0AA35RRN2</accession>
<dbReference type="Pfam" id="PF13465">
    <property type="entry name" value="zf-H2C2_2"/>
    <property type="match status" value="1"/>
</dbReference>
<dbReference type="GO" id="GO:0008270">
    <property type="term" value="F:zinc ion binding"/>
    <property type="evidence" value="ECO:0007669"/>
    <property type="project" value="UniProtKB-KW"/>
</dbReference>
<dbReference type="Gene3D" id="3.30.160.60">
    <property type="entry name" value="Classic Zinc Finger"/>
    <property type="match status" value="2"/>
</dbReference>
<evidence type="ECO:0000313" key="9">
    <source>
        <dbReference type="EMBL" id="CAI8016483.1"/>
    </source>
</evidence>
<dbReference type="InterPro" id="IPR036236">
    <property type="entry name" value="Znf_C2H2_sf"/>
</dbReference>
<evidence type="ECO:0000256" key="4">
    <source>
        <dbReference type="ARBA" id="ARBA00022833"/>
    </source>
</evidence>
<keyword evidence="4" id="KW-0862">Zinc</keyword>
<dbReference type="PROSITE" id="PS50157">
    <property type="entry name" value="ZINC_FINGER_C2H2_2"/>
    <property type="match status" value="1"/>
</dbReference>
<keyword evidence="1" id="KW-0479">Metal-binding</keyword>
<comment type="caution">
    <text evidence="9">The sequence shown here is derived from an EMBL/GenBank/DDBJ whole genome shotgun (WGS) entry which is preliminary data.</text>
</comment>
<protein>
    <submittedName>
        <fullName evidence="9">Zinc finger protein 410</fullName>
    </submittedName>
</protein>
<evidence type="ECO:0000256" key="6">
    <source>
        <dbReference type="PROSITE-ProRule" id="PRU00042"/>
    </source>
</evidence>
<keyword evidence="10" id="KW-1185">Reference proteome</keyword>
<sequence length="73" mass="8221">MSSLKKHELTHTGEKPYTCRVCGKAFSQAGSRNTHERKHNRSEGEEVVNEGKVGRRYRIKRIAAASSPNSNHD</sequence>
<dbReference type="InterPro" id="IPR013087">
    <property type="entry name" value="Znf_C2H2_type"/>
</dbReference>
<organism evidence="9 10">
    <name type="scientific">Geodia barretti</name>
    <name type="common">Barrett's horny sponge</name>
    <dbReference type="NCBI Taxonomy" id="519541"/>
    <lineage>
        <taxon>Eukaryota</taxon>
        <taxon>Metazoa</taxon>
        <taxon>Porifera</taxon>
        <taxon>Demospongiae</taxon>
        <taxon>Heteroscleromorpha</taxon>
        <taxon>Tetractinellida</taxon>
        <taxon>Astrophorina</taxon>
        <taxon>Geodiidae</taxon>
        <taxon>Geodia</taxon>
    </lineage>
</organism>
<dbReference type="PANTHER" id="PTHR14003">
    <property type="entry name" value="TRANSCRIPTIONAL REPRESSOR PROTEIN YY"/>
    <property type="match status" value="1"/>
</dbReference>
<name>A0AA35RRN2_GEOBA</name>